<evidence type="ECO:0000259" key="1">
    <source>
        <dbReference type="Pfam" id="PF12146"/>
    </source>
</evidence>
<reference evidence="2 3" key="1">
    <citation type="submission" date="2021-05" db="EMBL/GenBank/DDBJ databases">
        <title>Ornithinibacillus massiliensis sp. nov.</title>
        <authorList>
            <person name="Iwaza R."/>
            <person name="Lagier J.-C."/>
            <person name="Raoult D."/>
        </authorList>
    </citation>
    <scope>NUCLEOTIDE SEQUENCE [LARGE SCALE GENOMIC DNA]</scope>
    <source>
        <strain evidence="2 3">Marseille-P3601</strain>
    </source>
</reference>
<dbReference type="GO" id="GO:0016787">
    <property type="term" value="F:hydrolase activity"/>
    <property type="evidence" value="ECO:0007669"/>
    <property type="project" value="UniProtKB-KW"/>
</dbReference>
<feature type="domain" description="Serine aminopeptidase S33" evidence="1">
    <location>
        <begin position="54"/>
        <end position="305"/>
    </location>
</feature>
<dbReference type="InterPro" id="IPR022742">
    <property type="entry name" value="Hydrolase_4"/>
</dbReference>
<dbReference type="Proteomes" id="UP000681870">
    <property type="component" value="Unassembled WGS sequence"/>
</dbReference>
<dbReference type="PANTHER" id="PTHR11614">
    <property type="entry name" value="PHOSPHOLIPASE-RELATED"/>
    <property type="match status" value="1"/>
</dbReference>
<keyword evidence="3" id="KW-1185">Reference proteome</keyword>
<evidence type="ECO:0000313" key="2">
    <source>
        <dbReference type="EMBL" id="MBS3680728.1"/>
    </source>
</evidence>
<proteinExistence type="predicted"/>
<keyword evidence="2" id="KW-0378">Hydrolase</keyword>
<evidence type="ECO:0000313" key="3">
    <source>
        <dbReference type="Proteomes" id="UP000681870"/>
    </source>
</evidence>
<dbReference type="InterPro" id="IPR051044">
    <property type="entry name" value="MAG_DAG_Lipase"/>
</dbReference>
<dbReference type="SUPFAM" id="SSF53474">
    <property type="entry name" value="alpha/beta-Hydrolases"/>
    <property type="match status" value="1"/>
</dbReference>
<dbReference type="InterPro" id="IPR029058">
    <property type="entry name" value="AB_hydrolase_fold"/>
</dbReference>
<sequence>MEEFKLTANDGLELSVALFEAVSLREHEEDAPAQRINEPKEEEDAPIPREHAKELKAIVQIIHGANEHKERYYDFANYLARHGLTVIISDTRGHGYSINKDYPLGYMNGLEEIVADQLLITRYVKKRFPNQDVYLVGHSLGSIFARCYLQEHDHEIKKLVLSGTANYVPGVSLALMIGRVLTFFSGKHGYSKIIRDMGGNSEDNSWLSYNEENIENYLLDPLCNYEYQNNATLTVFSADRELHSFHKYQCRNPELKILSITGAEDPITGGAKGLKDSLGSLRKVGYKHITSKVYPRMKHEVLNEVENAVVYGDVLEFLLG</sequence>
<comment type="caution">
    <text evidence="2">The sequence shown here is derived from an EMBL/GenBank/DDBJ whole genome shotgun (WGS) entry which is preliminary data.</text>
</comment>
<gene>
    <name evidence="2" type="ORF">KGF86_10915</name>
</gene>
<dbReference type="Gene3D" id="3.40.50.1820">
    <property type="entry name" value="alpha/beta hydrolase"/>
    <property type="match status" value="1"/>
</dbReference>
<dbReference type="Pfam" id="PF12146">
    <property type="entry name" value="Hydrolase_4"/>
    <property type="match status" value="1"/>
</dbReference>
<protein>
    <submittedName>
        <fullName evidence="2">Alpha/beta fold hydrolase</fullName>
    </submittedName>
</protein>
<organism evidence="2 3">
    <name type="scientific">Ornithinibacillus massiliensis</name>
    <dbReference type="NCBI Taxonomy" id="1944633"/>
    <lineage>
        <taxon>Bacteria</taxon>
        <taxon>Bacillati</taxon>
        <taxon>Bacillota</taxon>
        <taxon>Bacilli</taxon>
        <taxon>Bacillales</taxon>
        <taxon>Bacillaceae</taxon>
        <taxon>Ornithinibacillus</taxon>
    </lineage>
</organism>
<name>A0ABS5MF69_9BACI</name>
<accession>A0ABS5MF69</accession>
<dbReference type="RefSeq" id="WP_211741891.1">
    <property type="nucleotide sequence ID" value="NZ_JAGXBY010000003.1"/>
</dbReference>
<dbReference type="EMBL" id="JAGXBY010000003">
    <property type="protein sequence ID" value="MBS3680728.1"/>
    <property type="molecule type" value="Genomic_DNA"/>
</dbReference>